<dbReference type="InterPro" id="IPR005135">
    <property type="entry name" value="Endo/exonuclease/phosphatase"/>
</dbReference>
<dbReference type="PANTHER" id="PTHR43250">
    <property type="entry name" value="EXODEOXYRIBONUCLEASE III"/>
    <property type="match status" value="1"/>
</dbReference>
<dbReference type="GO" id="GO:0008311">
    <property type="term" value="F:double-stranded DNA 3'-5' DNA exonuclease activity"/>
    <property type="evidence" value="ECO:0007669"/>
    <property type="project" value="InterPro"/>
</dbReference>
<proteinExistence type="inferred from homology"/>
<sequence length="256" mass="29300">MLKLASWNVNSLKVRLEQVIHWLSASNIDVLAIQETKLLDENFPAEAFTVLGYHVVYSGQKTYNGVAIISREPMQEVMMDIPNLEDPQRRILTASIGDLRLVNLYVPNGSEVGSEKYVYKLHWLERVTQFLKEELNRYASLAVVGDFNIAPEDIDVHDPKAWEGSVLVSPPEREALTNIMNLGLNDSFRVLHPGEQAFSWWDYRQGGFRRNHGLRIDHILLSDELQSRCSASEIDIVPRKNERPSDHAPIWVNLEL</sequence>
<evidence type="ECO:0000256" key="2">
    <source>
        <dbReference type="ARBA" id="ARBA00007092"/>
    </source>
</evidence>
<dbReference type="GO" id="GO:0046872">
    <property type="term" value="F:metal ion binding"/>
    <property type="evidence" value="ECO:0007669"/>
    <property type="project" value="UniProtKB-KW"/>
</dbReference>
<name>A0A917JY76_9GAMM</name>
<reference evidence="10" key="2">
    <citation type="submission" date="2020-09" db="EMBL/GenBank/DDBJ databases">
        <authorList>
            <person name="Sun Q."/>
            <person name="Ohkuma M."/>
        </authorList>
    </citation>
    <scope>NUCLEOTIDE SEQUENCE</scope>
    <source>
        <strain evidence="10">JCM 13919</strain>
    </source>
</reference>
<dbReference type="PANTHER" id="PTHR43250:SF2">
    <property type="entry name" value="EXODEOXYRIBONUCLEASE III"/>
    <property type="match status" value="1"/>
</dbReference>
<dbReference type="PROSITE" id="PS51435">
    <property type="entry name" value="AP_NUCLEASE_F1_4"/>
    <property type="match status" value="1"/>
</dbReference>
<organism evidence="10 11">
    <name type="scientific">Legionella impletisoli</name>
    <dbReference type="NCBI Taxonomy" id="343510"/>
    <lineage>
        <taxon>Bacteria</taxon>
        <taxon>Pseudomonadati</taxon>
        <taxon>Pseudomonadota</taxon>
        <taxon>Gammaproteobacteria</taxon>
        <taxon>Legionellales</taxon>
        <taxon>Legionellaceae</taxon>
        <taxon>Legionella</taxon>
    </lineage>
</organism>
<feature type="binding site" evidence="7">
    <location>
        <position position="8"/>
    </location>
    <ligand>
        <name>Mg(2+)</name>
        <dbReference type="ChEBI" id="CHEBI:18420"/>
        <label>1</label>
    </ligand>
</feature>
<feature type="site" description="Important for catalytic activity" evidence="8">
    <location>
        <position position="217"/>
    </location>
</feature>
<feature type="binding site" evidence="7">
    <location>
        <position position="146"/>
    </location>
    <ligand>
        <name>Mg(2+)</name>
        <dbReference type="ChEBI" id="CHEBI:18420"/>
        <label>1</label>
    </ligand>
</feature>
<dbReference type="InterPro" id="IPR037493">
    <property type="entry name" value="ExoIII-like"/>
</dbReference>
<evidence type="ECO:0000313" key="11">
    <source>
        <dbReference type="Proteomes" id="UP000630149"/>
    </source>
</evidence>
<evidence type="ECO:0000256" key="3">
    <source>
        <dbReference type="ARBA" id="ARBA00022723"/>
    </source>
</evidence>
<protein>
    <submittedName>
        <fullName evidence="10">Exodeoxyribonuclease III</fullName>
    </submittedName>
</protein>
<dbReference type="RefSeq" id="WP_131777348.1">
    <property type="nucleotide sequence ID" value="NZ_BMOB01000012.1"/>
</dbReference>
<gene>
    <name evidence="10" type="primary">xthA1</name>
    <name evidence="10" type="ORF">GCM10007966_20800</name>
</gene>
<keyword evidence="4" id="KW-0378">Hydrolase</keyword>
<feature type="binding site" evidence="7">
    <location>
        <position position="148"/>
    </location>
    <ligand>
        <name>Mg(2+)</name>
        <dbReference type="ChEBI" id="CHEBI:18420"/>
        <label>1</label>
    </ligand>
</feature>
<dbReference type="OrthoDB" id="9803914at2"/>
<dbReference type="Pfam" id="PF03372">
    <property type="entry name" value="Exo_endo_phos"/>
    <property type="match status" value="1"/>
</dbReference>
<dbReference type="EMBL" id="BMOB01000012">
    <property type="protein sequence ID" value="GGI91977.1"/>
    <property type="molecule type" value="Genomic_DNA"/>
</dbReference>
<dbReference type="SUPFAM" id="SSF56219">
    <property type="entry name" value="DNase I-like"/>
    <property type="match status" value="1"/>
</dbReference>
<dbReference type="InterPro" id="IPR020848">
    <property type="entry name" value="AP_endonuclease_F1_CS"/>
</dbReference>
<dbReference type="InterPro" id="IPR036691">
    <property type="entry name" value="Endo/exonu/phosph_ase_sf"/>
</dbReference>
<dbReference type="Proteomes" id="UP000630149">
    <property type="component" value="Unassembled WGS sequence"/>
</dbReference>
<evidence type="ECO:0000256" key="7">
    <source>
        <dbReference type="PIRSR" id="PIRSR604808-2"/>
    </source>
</evidence>
<evidence type="ECO:0000256" key="8">
    <source>
        <dbReference type="PIRSR" id="PIRSR604808-3"/>
    </source>
</evidence>
<dbReference type="GO" id="GO:0003677">
    <property type="term" value="F:DNA binding"/>
    <property type="evidence" value="ECO:0007669"/>
    <property type="project" value="InterPro"/>
</dbReference>
<feature type="active site" description="Proton acceptor" evidence="6">
    <location>
        <position position="247"/>
    </location>
</feature>
<comment type="cofactor">
    <cofactor evidence="7">
        <name>Mg(2+)</name>
        <dbReference type="ChEBI" id="CHEBI:18420"/>
    </cofactor>
    <cofactor evidence="7">
        <name>Mn(2+)</name>
        <dbReference type="ChEBI" id="CHEBI:29035"/>
    </cofactor>
    <text evidence="7">Probably binds two magnesium or manganese ions per subunit.</text>
</comment>
<feature type="binding site" evidence="7">
    <location>
        <position position="247"/>
    </location>
    <ligand>
        <name>Mg(2+)</name>
        <dbReference type="ChEBI" id="CHEBI:18420"/>
        <label>1</label>
    </ligand>
</feature>
<accession>A0A917JY76</accession>
<comment type="caution">
    <text evidence="10">The sequence shown here is derived from an EMBL/GenBank/DDBJ whole genome shotgun (WGS) entry which is preliminary data.</text>
</comment>
<evidence type="ECO:0000256" key="5">
    <source>
        <dbReference type="ARBA" id="ARBA00022842"/>
    </source>
</evidence>
<comment type="cofactor">
    <cofactor evidence="1">
        <name>Mn(2+)</name>
        <dbReference type="ChEBI" id="CHEBI:29035"/>
    </cofactor>
</comment>
<comment type="similarity">
    <text evidence="2">Belongs to the DNA repair enzymes AP/ExoA family.</text>
</comment>
<evidence type="ECO:0000313" key="10">
    <source>
        <dbReference type="EMBL" id="GGI91977.1"/>
    </source>
</evidence>
<feature type="active site" evidence="6">
    <location>
        <position position="105"/>
    </location>
</feature>
<dbReference type="PROSITE" id="PS00728">
    <property type="entry name" value="AP_NUCLEASE_F1_3"/>
    <property type="match status" value="1"/>
</dbReference>
<dbReference type="GO" id="GO:0006281">
    <property type="term" value="P:DNA repair"/>
    <property type="evidence" value="ECO:0007669"/>
    <property type="project" value="InterPro"/>
</dbReference>
<feature type="active site" description="Proton donor/acceptor" evidence="6">
    <location>
        <position position="146"/>
    </location>
</feature>
<keyword evidence="5 7" id="KW-0460">Magnesium</keyword>
<keyword evidence="3 7" id="KW-0479">Metal-binding</keyword>
<dbReference type="NCBIfam" id="TIGR00633">
    <property type="entry name" value="xth"/>
    <property type="match status" value="1"/>
</dbReference>
<dbReference type="InterPro" id="IPR004808">
    <property type="entry name" value="AP_endonuc_1"/>
</dbReference>
<evidence type="ECO:0000256" key="6">
    <source>
        <dbReference type="PIRSR" id="PIRSR604808-1"/>
    </source>
</evidence>
<evidence type="ECO:0000256" key="4">
    <source>
        <dbReference type="ARBA" id="ARBA00022801"/>
    </source>
</evidence>
<dbReference type="Gene3D" id="3.60.10.10">
    <property type="entry name" value="Endonuclease/exonuclease/phosphatase"/>
    <property type="match status" value="1"/>
</dbReference>
<dbReference type="AlphaFoldDB" id="A0A917JY76"/>
<reference evidence="10" key="1">
    <citation type="journal article" date="2014" name="Int. J. Syst. Evol. Microbiol.">
        <title>Complete genome sequence of Corynebacterium casei LMG S-19264T (=DSM 44701T), isolated from a smear-ripened cheese.</title>
        <authorList>
            <consortium name="US DOE Joint Genome Institute (JGI-PGF)"/>
            <person name="Walter F."/>
            <person name="Albersmeier A."/>
            <person name="Kalinowski J."/>
            <person name="Ruckert C."/>
        </authorList>
    </citation>
    <scope>NUCLEOTIDE SEQUENCE</scope>
    <source>
        <strain evidence="10">JCM 13919</strain>
    </source>
</reference>
<dbReference type="NCBIfam" id="TIGR00195">
    <property type="entry name" value="exoDNase_III"/>
    <property type="match status" value="1"/>
</dbReference>
<feature type="site" description="Interaction with DNA substrate" evidence="8">
    <location>
        <position position="247"/>
    </location>
</feature>
<feature type="binding site" evidence="7">
    <location>
        <position position="246"/>
    </location>
    <ligand>
        <name>Mg(2+)</name>
        <dbReference type="ChEBI" id="CHEBI:18420"/>
        <label>1</label>
    </ligand>
</feature>
<keyword evidence="7" id="KW-0464">Manganese</keyword>
<dbReference type="GO" id="GO:0004519">
    <property type="term" value="F:endonuclease activity"/>
    <property type="evidence" value="ECO:0007669"/>
    <property type="project" value="InterPro"/>
</dbReference>
<evidence type="ECO:0000256" key="1">
    <source>
        <dbReference type="ARBA" id="ARBA00001936"/>
    </source>
</evidence>
<evidence type="ECO:0000259" key="9">
    <source>
        <dbReference type="Pfam" id="PF03372"/>
    </source>
</evidence>
<feature type="site" description="Transition state stabilizer" evidence="8">
    <location>
        <position position="148"/>
    </location>
</feature>
<dbReference type="CDD" id="cd09086">
    <property type="entry name" value="ExoIII-like_AP-endo"/>
    <property type="match status" value="1"/>
</dbReference>
<keyword evidence="11" id="KW-1185">Reference proteome</keyword>
<feature type="binding site" evidence="7">
    <location>
        <position position="35"/>
    </location>
    <ligand>
        <name>Mg(2+)</name>
        <dbReference type="ChEBI" id="CHEBI:18420"/>
        <label>1</label>
    </ligand>
</feature>
<feature type="domain" description="Endonuclease/exonuclease/phosphatase" evidence="9">
    <location>
        <begin position="5"/>
        <end position="247"/>
    </location>
</feature>